<dbReference type="Proteomes" id="UP001140453">
    <property type="component" value="Unassembled WGS sequence"/>
</dbReference>
<dbReference type="InterPro" id="IPR051104">
    <property type="entry name" value="FAD_monoxygenase"/>
</dbReference>
<gene>
    <name evidence="6" type="ORF">N0V93_008514</name>
</gene>
<keyword evidence="2" id="KW-0285">Flavoprotein</keyword>
<dbReference type="GO" id="GO:0071949">
    <property type="term" value="F:FAD binding"/>
    <property type="evidence" value="ECO:0007669"/>
    <property type="project" value="InterPro"/>
</dbReference>
<evidence type="ECO:0000313" key="7">
    <source>
        <dbReference type="Proteomes" id="UP001140453"/>
    </source>
</evidence>
<dbReference type="SUPFAM" id="SSF54373">
    <property type="entry name" value="FAD-linked reductases, C-terminal domain"/>
    <property type="match status" value="1"/>
</dbReference>
<name>A0A9W8YMW6_9PEZI</name>
<feature type="domain" description="FAD-binding" evidence="5">
    <location>
        <begin position="148"/>
        <end position="392"/>
    </location>
</feature>
<evidence type="ECO:0000256" key="1">
    <source>
        <dbReference type="ARBA" id="ARBA00007992"/>
    </source>
</evidence>
<protein>
    <recommendedName>
        <fullName evidence="5">FAD-binding domain-containing protein</fullName>
    </recommendedName>
</protein>
<dbReference type="EMBL" id="JAPEVB010000005">
    <property type="protein sequence ID" value="KAJ4387911.1"/>
    <property type="molecule type" value="Genomic_DNA"/>
</dbReference>
<dbReference type="InterPro" id="IPR036188">
    <property type="entry name" value="FAD/NAD-bd_sf"/>
</dbReference>
<organism evidence="6 7">
    <name type="scientific">Gnomoniopsis smithogilvyi</name>
    <dbReference type="NCBI Taxonomy" id="1191159"/>
    <lineage>
        <taxon>Eukaryota</taxon>
        <taxon>Fungi</taxon>
        <taxon>Dikarya</taxon>
        <taxon>Ascomycota</taxon>
        <taxon>Pezizomycotina</taxon>
        <taxon>Sordariomycetes</taxon>
        <taxon>Sordariomycetidae</taxon>
        <taxon>Diaporthales</taxon>
        <taxon>Gnomoniaceae</taxon>
        <taxon>Gnomoniopsis</taxon>
    </lineage>
</organism>
<dbReference type="GO" id="GO:0016491">
    <property type="term" value="F:oxidoreductase activity"/>
    <property type="evidence" value="ECO:0007669"/>
    <property type="project" value="UniProtKB-KW"/>
</dbReference>
<dbReference type="AlphaFoldDB" id="A0A9W8YMW6"/>
<comment type="caution">
    <text evidence="6">The sequence shown here is derived from an EMBL/GenBank/DDBJ whole genome shotgun (WGS) entry which is preliminary data.</text>
</comment>
<sequence length="451" mass="49172">MAPHALDAEVPLSHEGITATFAPEVAIIGAGLIGLATSVALNRQNPAIKITVYEQKASISELGVGIGVGANAVKAMGLIAPEFREAYDHIVTLNAKDKINTDFDIYCGDGEERGQFIGEKLAREGIPHGGATRTSLIDTLASLMPESIEIVFNKEVKDVEQAPEGGDGRVKVSFTDDTQIVADAVIGCDGIRSFCRRLIVGEDDPSASPRYTGRYCHRGVIPMDQAVKAIGPVAQTRRLILGHDRHILMFPVKFGKGLNVAAFVSTGETSWSKDKWTALATKEDLLTAFKDFDDDSKRLLSLIETLNKWALFEVAEAPTFVHESGQFCILGDAAHASTPHCGAGVGMGLEDAFVLSRLMRPELLKSRTDIKYAFRAYDAVRRPRAQELVRRSRRQGSLFCLQIVGPHEMIEDMDANMAWVWDVDFDSMLSSAKKAFMTFKSQDEGAALLKA</sequence>
<accession>A0A9W8YMW6</accession>
<evidence type="ECO:0000259" key="5">
    <source>
        <dbReference type="Pfam" id="PF01494"/>
    </source>
</evidence>
<dbReference type="Pfam" id="PF01494">
    <property type="entry name" value="FAD_binding_3"/>
    <property type="match status" value="1"/>
</dbReference>
<dbReference type="Gene3D" id="3.50.50.60">
    <property type="entry name" value="FAD/NAD(P)-binding domain"/>
    <property type="match status" value="1"/>
</dbReference>
<comment type="similarity">
    <text evidence="1">Belongs to the paxM FAD-dependent monooxygenase family.</text>
</comment>
<evidence type="ECO:0000256" key="2">
    <source>
        <dbReference type="ARBA" id="ARBA00022630"/>
    </source>
</evidence>
<keyword evidence="4" id="KW-0560">Oxidoreductase</keyword>
<reference evidence="6" key="1">
    <citation type="submission" date="2022-10" db="EMBL/GenBank/DDBJ databases">
        <title>Tapping the CABI collections for fungal endophytes: first genome assemblies for Collariella, Neodidymelliopsis, Ascochyta clinopodiicola, Didymella pomorum, Didymosphaeria variabile, Neocosmospora piperis and Neocucurbitaria cava.</title>
        <authorList>
            <person name="Hill R."/>
        </authorList>
    </citation>
    <scope>NUCLEOTIDE SEQUENCE</scope>
    <source>
        <strain evidence="6">IMI 355082</strain>
    </source>
</reference>
<dbReference type="PANTHER" id="PTHR46720:SF3">
    <property type="entry name" value="FAD-BINDING DOMAIN-CONTAINING PROTEIN-RELATED"/>
    <property type="match status" value="1"/>
</dbReference>
<evidence type="ECO:0000256" key="3">
    <source>
        <dbReference type="ARBA" id="ARBA00022827"/>
    </source>
</evidence>
<dbReference type="PRINTS" id="PR00420">
    <property type="entry name" value="RNGMNOXGNASE"/>
</dbReference>
<keyword evidence="3" id="KW-0274">FAD</keyword>
<dbReference type="GO" id="GO:0044550">
    <property type="term" value="P:secondary metabolite biosynthetic process"/>
    <property type="evidence" value="ECO:0007669"/>
    <property type="project" value="TreeGrafter"/>
</dbReference>
<evidence type="ECO:0000313" key="6">
    <source>
        <dbReference type="EMBL" id="KAJ4387911.1"/>
    </source>
</evidence>
<dbReference type="InterPro" id="IPR002938">
    <property type="entry name" value="FAD-bd"/>
</dbReference>
<dbReference type="OrthoDB" id="417877at2759"/>
<proteinExistence type="inferred from homology"/>
<evidence type="ECO:0000256" key="4">
    <source>
        <dbReference type="ARBA" id="ARBA00023002"/>
    </source>
</evidence>
<dbReference type="SUPFAM" id="SSF51905">
    <property type="entry name" value="FAD/NAD(P)-binding domain"/>
    <property type="match status" value="1"/>
</dbReference>
<keyword evidence="7" id="KW-1185">Reference proteome</keyword>
<dbReference type="PANTHER" id="PTHR46720">
    <property type="entry name" value="HYDROXYLASE, PUTATIVE (AFU_ORTHOLOGUE AFUA_3G01460)-RELATED"/>
    <property type="match status" value="1"/>
</dbReference>